<dbReference type="SUPFAM" id="SSF48452">
    <property type="entry name" value="TPR-like"/>
    <property type="match status" value="1"/>
</dbReference>
<dbReference type="PANTHER" id="PTHR23271:SF1">
    <property type="entry name" value="U3 SMALL NUCLEOLAR RNA-ASSOCIATED PROTEIN 6 HOMOLOG"/>
    <property type="match status" value="1"/>
</dbReference>
<dbReference type="InterPro" id="IPR056907">
    <property type="entry name" value="UTP6_C"/>
</dbReference>
<evidence type="ECO:0000256" key="1">
    <source>
        <dbReference type="ARBA" id="ARBA00010734"/>
    </source>
</evidence>
<proteinExistence type="inferred from homology"/>
<organism evidence="3 4">
    <name type="scientific">Tegillarca granosa</name>
    <name type="common">Malaysian cockle</name>
    <name type="synonym">Anadara granosa</name>
    <dbReference type="NCBI Taxonomy" id="220873"/>
    <lineage>
        <taxon>Eukaryota</taxon>
        <taxon>Metazoa</taxon>
        <taxon>Spiralia</taxon>
        <taxon>Lophotrochozoa</taxon>
        <taxon>Mollusca</taxon>
        <taxon>Bivalvia</taxon>
        <taxon>Autobranchia</taxon>
        <taxon>Pteriomorphia</taxon>
        <taxon>Arcoida</taxon>
        <taxon>Arcoidea</taxon>
        <taxon>Arcidae</taxon>
        <taxon>Tegillarca</taxon>
    </lineage>
</organism>
<keyword evidence="4" id="KW-1185">Reference proteome</keyword>
<feature type="domain" description="U3 small nucleolar RNA-associated protein 6 homolog C-terminal" evidence="2">
    <location>
        <begin position="8"/>
        <end position="243"/>
    </location>
</feature>
<dbReference type="Pfam" id="PF24892">
    <property type="entry name" value="UTP6_C"/>
    <property type="match status" value="1"/>
</dbReference>
<evidence type="ECO:0000313" key="4">
    <source>
        <dbReference type="Proteomes" id="UP001217089"/>
    </source>
</evidence>
<dbReference type="InterPro" id="IPR003107">
    <property type="entry name" value="HAT"/>
</dbReference>
<evidence type="ECO:0000313" key="3">
    <source>
        <dbReference type="EMBL" id="KAJ8318915.1"/>
    </source>
</evidence>
<accession>A0ABQ9FT80</accession>
<gene>
    <name evidence="3" type="ORF">KUTeg_004006</name>
</gene>
<dbReference type="InterPro" id="IPR011990">
    <property type="entry name" value="TPR-like_helical_dom_sf"/>
</dbReference>
<protein>
    <recommendedName>
        <fullName evidence="2">U3 small nucleolar RNA-associated protein 6 homolog C-terminal domain-containing protein</fullName>
    </recommendedName>
</protein>
<dbReference type="Gene3D" id="1.25.40.10">
    <property type="entry name" value="Tetratricopeptide repeat domain"/>
    <property type="match status" value="2"/>
</dbReference>
<dbReference type="PANTHER" id="PTHR23271">
    <property type="entry name" value="HEPATOCELLULAR CARCINOMA-ASSOCIATED ANTIGEN 66"/>
    <property type="match status" value="1"/>
</dbReference>
<dbReference type="Proteomes" id="UP001217089">
    <property type="component" value="Unassembled WGS sequence"/>
</dbReference>
<reference evidence="3 4" key="1">
    <citation type="submission" date="2022-12" db="EMBL/GenBank/DDBJ databases">
        <title>Chromosome-level genome of Tegillarca granosa.</title>
        <authorList>
            <person name="Kim J."/>
        </authorList>
    </citation>
    <scope>NUCLEOTIDE SEQUENCE [LARGE SCALE GENOMIC DNA]</scope>
    <source>
        <strain evidence="3">Teg-2019</strain>
        <tissue evidence="3">Adductor muscle</tissue>
    </source>
</reference>
<name>A0ABQ9FT80_TEGGR</name>
<comment type="similarity">
    <text evidence="1">Belongs to the UTP6 family.</text>
</comment>
<evidence type="ECO:0000259" key="2">
    <source>
        <dbReference type="Pfam" id="PF24892"/>
    </source>
</evidence>
<dbReference type="EMBL" id="JARBDR010000214">
    <property type="protein sequence ID" value="KAJ8318915.1"/>
    <property type="molecule type" value="Genomic_DNA"/>
</dbReference>
<sequence>MVNGKCSNKQKDKRIRKLLDVFEQAYNKNKNYLTPKLYVQWLDVLTNVGLIDRALQVTELATAQYPKSLLLWKHKLDIMVRGSASDSDVIQVFKESLKHVAEKESVCLWTLVMEYCSYSTSDEFKALLEKGLMSGPDVSCPVKEFYLQWTYLNSDIHQARNLYKRLIQMKPVTKQFYQYYIAMEMAQPKSKTKLLRRTFEDVVTEFGFKDADIWIDYIKFELNSPKGKPEEIGNIHFRAVKCLNGELNQRFIAQFTLLQTGIGQS</sequence>
<dbReference type="SMART" id="SM00386">
    <property type="entry name" value="HAT"/>
    <property type="match status" value="4"/>
</dbReference>
<comment type="caution">
    <text evidence="3">The sequence shown here is derived from an EMBL/GenBank/DDBJ whole genome shotgun (WGS) entry which is preliminary data.</text>
</comment>
<dbReference type="InterPro" id="IPR013949">
    <property type="entry name" value="Utp6"/>
</dbReference>